<dbReference type="PROSITE" id="PS50110">
    <property type="entry name" value="RESPONSE_REGULATORY"/>
    <property type="match status" value="1"/>
</dbReference>
<dbReference type="SMART" id="SM00091">
    <property type="entry name" value="PAS"/>
    <property type="match status" value="1"/>
</dbReference>
<dbReference type="Pfam" id="PF02518">
    <property type="entry name" value="HATPase_c"/>
    <property type="match status" value="1"/>
</dbReference>
<evidence type="ECO:0000259" key="8">
    <source>
        <dbReference type="PROSITE" id="PS50110"/>
    </source>
</evidence>
<reference evidence="10 11" key="1">
    <citation type="submission" date="2024-10" db="EMBL/GenBank/DDBJ databases">
        <title>Updated reference genomes for cyclostephanoid diatoms.</title>
        <authorList>
            <person name="Roberts W.R."/>
            <person name="Alverson A.J."/>
        </authorList>
    </citation>
    <scope>NUCLEOTIDE SEQUENCE [LARGE SCALE GENOMIC DNA]</scope>
    <source>
        <strain evidence="10 11">AJA232-27</strain>
    </source>
</reference>
<dbReference type="PROSITE" id="PS50109">
    <property type="entry name" value="HIS_KIN"/>
    <property type="match status" value="1"/>
</dbReference>
<dbReference type="SUPFAM" id="SSF55785">
    <property type="entry name" value="PYP-like sensor domain (PAS domain)"/>
    <property type="match status" value="1"/>
</dbReference>
<name>A0ABD3N3L6_9STRA</name>
<dbReference type="InterPro" id="IPR035965">
    <property type="entry name" value="PAS-like_dom_sf"/>
</dbReference>
<dbReference type="EC" id="2.7.13.3" evidence="2"/>
<dbReference type="CDD" id="cd00075">
    <property type="entry name" value="HATPase"/>
    <property type="match status" value="1"/>
</dbReference>
<feature type="compositionally biased region" description="Low complexity" evidence="6">
    <location>
        <begin position="64"/>
        <end position="78"/>
    </location>
</feature>
<gene>
    <name evidence="10" type="ORF">ACHAWU_006966</name>
</gene>
<feature type="region of interest" description="Disordered" evidence="6">
    <location>
        <begin position="156"/>
        <end position="187"/>
    </location>
</feature>
<dbReference type="InterPro" id="IPR004358">
    <property type="entry name" value="Sig_transdc_His_kin-like_C"/>
</dbReference>
<evidence type="ECO:0000256" key="1">
    <source>
        <dbReference type="ARBA" id="ARBA00000085"/>
    </source>
</evidence>
<feature type="modified residue" description="4-aspartylphosphate" evidence="5">
    <location>
        <position position="807"/>
    </location>
</feature>
<dbReference type="InterPro" id="IPR003594">
    <property type="entry name" value="HATPase_dom"/>
</dbReference>
<dbReference type="CDD" id="cd17546">
    <property type="entry name" value="REC_hyHK_CKI1_RcsC-like"/>
    <property type="match status" value="1"/>
</dbReference>
<evidence type="ECO:0000256" key="2">
    <source>
        <dbReference type="ARBA" id="ARBA00012438"/>
    </source>
</evidence>
<keyword evidence="3" id="KW-0808">Transferase</keyword>
<evidence type="ECO:0000259" key="9">
    <source>
        <dbReference type="PROSITE" id="PS50112"/>
    </source>
</evidence>
<dbReference type="CDD" id="cd00130">
    <property type="entry name" value="PAS"/>
    <property type="match status" value="1"/>
</dbReference>
<evidence type="ECO:0000259" key="7">
    <source>
        <dbReference type="PROSITE" id="PS50109"/>
    </source>
</evidence>
<dbReference type="Pfam" id="PF13426">
    <property type="entry name" value="PAS_9"/>
    <property type="match status" value="1"/>
</dbReference>
<feature type="compositionally biased region" description="Low complexity" evidence="6">
    <location>
        <begin position="171"/>
        <end position="187"/>
    </location>
</feature>
<comment type="catalytic activity">
    <reaction evidence="1">
        <text>ATP + protein L-histidine = ADP + protein N-phospho-L-histidine.</text>
        <dbReference type="EC" id="2.7.13.3"/>
    </reaction>
</comment>
<dbReference type="InterPro" id="IPR011006">
    <property type="entry name" value="CheY-like_superfamily"/>
</dbReference>
<dbReference type="PROSITE" id="PS50112">
    <property type="entry name" value="PAS"/>
    <property type="match status" value="1"/>
</dbReference>
<keyword evidence="5" id="KW-0597">Phosphoprotein</keyword>
<dbReference type="SUPFAM" id="SSF52172">
    <property type="entry name" value="CheY-like"/>
    <property type="match status" value="1"/>
</dbReference>
<dbReference type="EMBL" id="JALLBG020000076">
    <property type="protein sequence ID" value="KAL3767310.1"/>
    <property type="molecule type" value="Genomic_DNA"/>
</dbReference>
<feature type="domain" description="PAS" evidence="9">
    <location>
        <begin position="208"/>
        <end position="277"/>
    </location>
</feature>
<proteinExistence type="predicted"/>
<dbReference type="NCBIfam" id="TIGR00229">
    <property type="entry name" value="sensory_box"/>
    <property type="match status" value="1"/>
</dbReference>
<evidence type="ECO:0000256" key="3">
    <source>
        <dbReference type="ARBA" id="ARBA00022679"/>
    </source>
</evidence>
<keyword evidence="4" id="KW-0418">Kinase</keyword>
<dbReference type="SUPFAM" id="SSF55874">
    <property type="entry name" value="ATPase domain of HSP90 chaperone/DNA topoisomerase II/histidine kinase"/>
    <property type="match status" value="1"/>
</dbReference>
<dbReference type="InterPro" id="IPR000014">
    <property type="entry name" value="PAS"/>
</dbReference>
<dbReference type="SMART" id="SM00387">
    <property type="entry name" value="HATPase_c"/>
    <property type="match status" value="1"/>
</dbReference>
<dbReference type="Gene3D" id="3.30.450.20">
    <property type="entry name" value="PAS domain"/>
    <property type="match status" value="1"/>
</dbReference>
<comment type="caution">
    <text evidence="10">The sequence shown here is derived from an EMBL/GenBank/DDBJ whole genome shotgun (WGS) entry which is preliminary data.</text>
</comment>
<accession>A0ABD3N3L6</accession>
<sequence length="880" mass="96753">MTIPGASHKFLSLPEGCPFCVVALNPVDGQPIAVNSTFESILGPYYKFKEWEFADAASEDVHPTTSSTSSSSSSASSTPKKETNRSKFRDAINKVRIYLTTASPAIKMELNGKAGMTVKIRNVEMLTLASNEAGLPVRKYFDWTIVGMMQTLDTTTTNSSGNAAAGGGSNRGESSETSSAPTSSSGMPSVVMLYGDMVNEAESSDRARDADLIDFFQNAPIAMHWLNGEGIILWANQTELNVLGYTAEEFIGQPIMNFCPDEKELVLELFLQLGSGNSIADVPIRFRSKDGRLVHFLVDSNVAYNKDGSFGHTRCFIRDDTARKIRDARTKLLLEETERSLRMLDGFLSRTLHHVMWPLHALRGTCDIVRDSIQHQMQFSSSTNDDEDERNCRLLEQAADTVMTTTRMVADVSDLARFHEGANLTPNMNAVNLRDVGLEAMKRIQFPALRFTGGDDGITVALKLVGDGGPAATQTDYAVLLRVLAHLLDNAVREVDSGGQVTLQITSNEFNTLFEVMDNGNGLPPGTCLDQGSGFNDIMPDAVAAPFHRITTSKAFSSNDPDEIQKVRAQMEEKLKDLKQNGVGAGLPLSYHLVRSLGGDLRHDSQYDKKGTRIWFALPTTKTPKDSDTGSDNEAAVGGEDNMLLTTETILKKDMHPPAIIVTSTTTTKTTEQRERSGLKRKYMEDNPNFSIFSPEENSTIRHHPKQQHIEAHFASDGSTTSEEDGTTVTAHSSLDEPAAFAVATCGVRASMPFSVLVVEDTDICARLLMMQLKKMKCSTQRAENGRAAVDILRDSLRGSFDMVLMDLRMPIMDGMEATKLIRNELNMKDLPIIALTGEMSSGVREKCESMGFDGFYPKPLKGDHLQDLIDTYKEARFMK</sequence>
<dbReference type="GO" id="GO:0004673">
    <property type="term" value="F:protein histidine kinase activity"/>
    <property type="evidence" value="ECO:0007669"/>
    <property type="project" value="UniProtKB-EC"/>
</dbReference>
<evidence type="ECO:0000256" key="5">
    <source>
        <dbReference type="PROSITE-ProRule" id="PRU00169"/>
    </source>
</evidence>
<dbReference type="Pfam" id="PF00072">
    <property type="entry name" value="Response_reg"/>
    <property type="match status" value="1"/>
</dbReference>
<feature type="region of interest" description="Disordered" evidence="6">
    <location>
        <begin position="61"/>
        <end position="86"/>
    </location>
</feature>
<evidence type="ECO:0000313" key="10">
    <source>
        <dbReference type="EMBL" id="KAL3767310.1"/>
    </source>
</evidence>
<evidence type="ECO:0000313" key="11">
    <source>
        <dbReference type="Proteomes" id="UP001530293"/>
    </source>
</evidence>
<dbReference type="Gene3D" id="3.40.50.2300">
    <property type="match status" value="1"/>
</dbReference>
<keyword evidence="11" id="KW-1185">Reference proteome</keyword>
<feature type="domain" description="Response regulatory" evidence="8">
    <location>
        <begin position="755"/>
        <end position="874"/>
    </location>
</feature>
<dbReference type="InterPro" id="IPR001789">
    <property type="entry name" value="Sig_transdc_resp-reg_receiver"/>
</dbReference>
<evidence type="ECO:0000256" key="6">
    <source>
        <dbReference type="SAM" id="MobiDB-lite"/>
    </source>
</evidence>
<dbReference type="Gene3D" id="3.30.565.10">
    <property type="entry name" value="Histidine kinase-like ATPase, C-terminal domain"/>
    <property type="match status" value="1"/>
</dbReference>
<dbReference type="SMART" id="SM00448">
    <property type="entry name" value="REC"/>
    <property type="match status" value="1"/>
</dbReference>
<dbReference type="AlphaFoldDB" id="A0ABD3N3L6"/>
<feature type="domain" description="Histidine kinase" evidence="7">
    <location>
        <begin position="350"/>
        <end position="622"/>
    </location>
</feature>
<organism evidence="10 11">
    <name type="scientific">Discostella pseudostelligera</name>
    <dbReference type="NCBI Taxonomy" id="259834"/>
    <lineage>
        <taxon>Eukaryota</taxon>
        <taxon>Sar</taxon>
        <taxon>Stramenopiles</taxon>
        <taxon>Ochrophyta</taxon>
        <taxon>Bacillariophyta</taxon>
        <taxon>Coscinodiscophyceae</taxon>
        <taxon>Thalassiosirophycidae</taxon>
        <taxon>Stephanodiscales</taxon>
        <taxon>Stephanodiscaceae</taxon>
        <taxon>Discostella</taxon>
    </lineage>
</organism>
<protein>
    <recommendedName>
        <fullName evidence="2">histidine kinase</fullName>
        <ecNumber evidence="2">2.7.13.3</ecNumber>
    </recommendedName>
</protein>
<dbReference type="PANTHER" id="PTHR43047">
    <property type="entry name" value="TWO-COMPONENT HISTIDINE PROTEIN KINASE"/>
    <property type="match status" value="1"/>
</dbReference>
<dbReference type="PRINTS" id="PR00344">
    <property type="entry name" value="BCTRLSENSOR"/>
</dbReference>
<evidence type="ECO:0000256" key="4">
    <source>
        <dbReference type="ARBA" id="ARBA00022777"/>
    </source>
</evidence>
<dbReference type="Proteomes" id="UP001530293">
    <property type="component" value="Unassembled WGS sequence"/>
</dbReference>
<dbReference type="InterPro" id="IPR005467">
    <property type="entry name" value="His_kinase_dom"/>
</dbReference>
<dbReference type="InterPro" id="IPR036890">
    <property type="entry name" value="HATPase_C_sf"/>
</dbReference>